<proteinExistence type="predicted"/>
<evidence type="ECO:0000256" key="1">
    <source>
        <dbReference type="ARBA" id="ARBA00004370"/>
    </source>
</evidence>
<feature type="compositionally biased region" description="Polar residues" evidence="5">
    <location>
        <begin position="370"/>
        <end position="380"/>
    </location>
</feature>
<dbReference type="STRING" id="50376.A0A517L2F7"/>
<dbReference type="InterPro" id="IPR006694">
    <property type="entry name" value="Fatty_acid_hydroxylase"/>
</dbReference>
<gene>
    <name evidence="8" type="ORF">FKW77_010532</name>
</gene>
<evidence type="ECO:0000256" key="2">
    <source>
        <dbReference type="ARBA" id="ARBA00022692"/>
    </source>
</evidence>
<feature type="transmembrane region" description="Helical" evidence="6">
    <location>
        <begin position="95"/>
        <end position="112"/>
    </location>
</feature>
<dbReference type="GO" id="GO:0016020">
    <property type="term" value="C:membrane"/>
    <property type="evidence" value="ECO:0007669"/>
    <property type="project" value="UniProtKB-SubCell"/>
</dbReference>
<evidence type="ECO:0000256" key="6">
    <source>
        <dbReference type="SAM" id="Phobius"/>
    </source>
</evidence>
<dbReference type="GO" id="GO:0008610">
    <property type="term" value="P:lipid biosynthetic process"/>
    <property type="evidence" value="ECO:0007669"/>
    <property type="project" value="InterPro"/>
</dbReference>
<dbReference type="PANTHER" id="PTHR11863">
    <property type="entry name" value="STEROL DESATURASE"/>
    <property type="match status" value="1"/>
</dbReference>
<keyword evidence="9" id="KW-1185">Reference proteome</keyword>
<comment type="subcellular location">
    <subcellularLocation>
        <location evidence="1">Membrane</location>
    </subcellularLocation>
</comment>
<accession>A0A517L2F7</accession>
<dbReference type="InterPro" id="IPR050307">
    <property type="entry name" value="Sterol_Desaturase_Related"/>
</dbReference>
<organism evidence="8 9">
    <name type="scientific">Venturia effusa</name>
    <dbReference type="NCBI Taxonomy" id="50376"/>
    <lineage>
        <taxon>Eukaryota</taxon>
        <taxon>Fungi</taxon>
        <taxon>Dikarya</taxon>
        <taxon>Ascomycota</taxon>
        <taxon>Pezizomycotina</taxon>
        <taxon>Dothideomycetes</taxon>
        <taxon>Pleosporomycetidae</taxon>
        <taxon>Venturiales</taxon>
        <taxon>Venturiaceae</taxon>
        <taxon>Venturia</taxon>
    </lineage>
</organism>
<evidence type="ECO:0000313" key="9">
    <source>
        <dbReference type="Proteomes" id="UP000316270"/>
    </source>
</evidence>
<dbReference type="GO" id="GO:0016491">
    <property type="term" value="F:oxidoreductase activity"/>
    <property type="evidence" value="ECO:0007669"/>
    <property type="project" value="InterPro"/>
</dbReference>
<keyword evidence="3 6" id="KW-1133">Transmembrane helix</keyword>
<feature type="compositionally biased region" description="Basic and acidic residues" evidence="5">
    <location>
        <begin position="382"/>
        <end position="394"/>
    </location>
</feature>
<evidence type="ECO:0000256" key="3">
    <source>
        <dbReference type="ARBA" id="ARBA00022989"/>
    </source>
</evidence>
<feature type="transmembrane region" description="Helical" evidence="6">
    <location>
        <begin position="72"/>
        <end position="89"/>
    </location>
</feature>
<dbReference type="Pfam" id="PF04116">
    <property type="entry name" value="FA_hydroxylase"/>
    <property type="match status" value="1"/>
</dbReference>
<protein>
    <recommendedName>
        <fullName evidence="7">Fatty acid hydroxylase domain-containing protein</fullName>
    </recommendedName>
</protein>
<name>A0A517L2F7_9PEZI</name>
<dbReference type="Proteomes" id="UP000316270">
    <property type="component" value="Chromosome 3"/>
</dbReference>
<dbReference type="EMBL" id="CP042187">
    <property type="protein sequence ID" value="QDS69824.1"/>
    <property type="molecule type" value="Genomic_DNA"/>
</dbReference>
<evidence type="ECO:0000259" key="7">
    <source>
        <dbReference type="Pfam" id="PF04116"/>
    </source>
</evidence>
<reference evidence="8 9" key="1">
    <citation type="submission" date="2019-07" db="EMBL/GenBank/DDBJ databases">
        <title>Finished genome of Venturia effusa.</title>
        <authorList>
            <person name="Young C.A."/>
            <person name="Cox M.P."/>
            <person name="Ganley A.R.D."/>
            <person name="David W.J."/>
        </authorList>
    </citation>
    <scope>NUCLEOTIDE SEQUENCE [LARGE SCALE GENOMIC DNA]</scope>
    <source>
        <strain evidence="9">albino</strain>
    </source>
</reference>
<keyword evidence="2 6" id="KW-0812">Transmembrane</keyword>
<feature type="domain" description="Fatty acid hydroxylase" evidence="7">
    <location>
        <begin position="187"/>
        <end position="333"/>
    </location>
</feature>
<feature type="transmembrane region" description="Helical" evidence="6">
    <location>
        <begin position="180"/>
        <end position="199"/>
    </location>
</feature>
<evidence type="ECO:0000256" key="4">
    <source>
        <dbReference type="ARBA" id="ARBA00023136"/>
    </source>
</evidence>
<evidence type="ECO:0000256" key="5">
    <source>
        <dbReference type="SAM" id="MobiDB-lite"/>
    </source>
</evidence>
<feature type="region of interest" description="Disordered" evidence="5">
    <location>
        <begin position="1"/>
        <end position="21"/>
    </location>
</feature>
<sequence length="394" mass="45978">MASQTQTQTIPATTLRKGPLTSTWRDDKSKWGFWENTMERLGLHATNFDMPVPVFKKTDPVPHIPAWLMHRWIIVHACIPLVIHQAYVFVVGKNLPLWAAFLFYTIALKWAAIRQIHSMRWMGHRFGFFDGDKFARDNVPDGQAGKVAMSLISTASARPMMFLMLTYRLSQAPIDLNWKWLPVSVSLYGIVLDFYFYWYHRVMHDNDSLWKFHRTHHLTKHPNPLLTLYADEPQEFFDIAVIPLCTWATMKLMGLPMDFYTWWICSQYVIFSELVGHSGLRIHLIAANPLSWLLEYFNCELIIEDHDLHHRTGWRKSHNYGKQTRLWDQVFGTFRKEGRIETTPDAIDWVNTVPMPLIFDPAEPVKLAPGQQTVTTNSGSEGRCDEELLREHHD</sequence>
<feature type="compositionally biased region" description="Polar residues" evidence="5">
    <location>
        <begin position="1"/>
        <end position="12"/>
    </location>
</feature>
<dbReference type="OrthoDB" id="6354873at2759"/>
<dbReference type="AlphaFoldDB" id="A0A517L2F7"/>
<feature type="region of interest" description="Disordered" evidence="5">
    <location>
        <begin position="370"/>
        <end position="394"/>
    </location>
</feature>
<keyword evidence="4 6" id="KW-0472">Membrane</keyword>
<dbReference type="GO" id="GO:0005506">
    <property type="term" value="F:iron ion binding"/>
    <property type="evidence" value="ECO:0007669"/>
    <property type="project" value="InterPro"/>
</dbReference>
<evidence type="ECO:0000313" key="8">
    <source>
        <dbReference type="EMBL" id="QDS69824.1"/>
    </source>
</evidence>